<dbReference type="Pfam" id="PF01025">
    <property type="entry name" value="GrpE"/>
    <property type="match status" value="1"/>
</dbReference>
<dbReference type="Gene3D" id="2.30.22.10">
    <property type="entry name" value="Head domain of nucleotide exchange factor GrpE"/>
    <property type="match status" value="1"/>
</dbReference>
<keyword evidence="7" id="KW-1185">Reference proteome</keyword>
<organism evidence="6 7">
    <name type="scientific">Conexibacter woesei (strain DSM 14684 / CCUG 47730 / CIP 108061 / JCM 11494 / NBRC 100937 / ID131577)</name>
    <dbReference type="NCBI Taxonomy" id="469383"/>
    <lineage>
        <taxon>Bacteria</taxon>
        <taxon>Bacillati</taxon>
        <taxon>Actinomycetota</taxon>
        <taxon>Thermoleophilia</taxon>
        <taxon>Solirubrobacterales</taxon>
        <taxon>Conexibacteraceae</taxon>
        <taxon>Conexibacter</taxon>
    </lineage>
</organism>
<feature type="compositionally biased region" description="Pro residues" evidence="5">
    <location>
        <begin position="11"/>
        <end position="32"/>
    </location>
</feature>
<dbReference type="PANTHER" id="PTHR21237">
    <property type="entry name" value="GRPE PROTEIN"/>
    <property type="match status" value="1"/>
</dbReference>
<gene>
    <name evidence="3" type="primary">grpE</name>
    <name evidence="6" type="ordered locus">Cwoe_0648</name>
</gene>
<dbReference type="eggNOG" id="COG0576">
    <property type="taxonomic scope" value="Bacteria"/>
</dbReference>
<dbReference type="Gene3D" id="3.90.20.20">
    <property type="match status" value="1"/>
</dbReference>
<comment type="subcellular location">
    <subcellularLocation>
        <location evidence="3">Cytoplasm</location>
    </subcellularLocation>
</comment>
<feature type="region of interest" description="Disordered" evidence="5">
    <location>
        <begin position="1"/>
        <end position="36"/>
    </location>
</feature>
<dbReference type="GO" id="GO:0051082">
    <property type="term" value="F:unfolded protein binding"/>
    <property type="evidence" value="ECO:0007669"/>
    <property type="project" value="TreeGrafter"/>
</dbReference>
<evidence type="ECO:0000313" key="6">
    <source>
        <dbReference type="EMBL" id="ADB49083.1"/>
    </source>
</evidence>
<dbReference type="AlphaFoldDB" id="D3F9B6"/>
<evidence type="ECO:0000313" key="7">
    <source>
        <dbReference type="Proteomes" id="UP000008229"/>
    </source>
</evidence>
<accession>D3F9B6</accession>
<dbReference type="STRING" id="469383.Cwoe_0648"/>
<proteinExistence type="inferred from homology"/>
<evidence type="ECO:0000256" key="1">
    <source>
        <dbReference type="ARBA" id="ARBA00009054"/>
    </source>
</evidence>
<dbReference type="SUPFAM" id="SSF58014">
    <property type="entry name" value="Coiled-coil domain of nucleotide exchange factor GrpE"/>
    <property type="match status" value="1"/>
</dbReference>
<dbReference type="InterPro" id="IPR013805">
    <property type="entry name" value="GrpE_CC"/>
</dbReference>
<sequence length="188" mass="20894">MPSSHESEQQGPPPRGDAPPEPPVPPPEPTPPGELERLRGEVAQLDDRWRRALADLDNYRKRTAAEVERRSGEARERLLTDWLEVVDSVERALRMRPGDSSEDEGLRPVLQQMETLLQRHGLRRVGAVGEPFDPERHDAIGVRETDELPDRAIADVARSGWALGDRVLRPAQVLVARHPAGVGRSGAE</sequence>
<dbReference type="HAMAP" id="MF_01151">
    <property type="entry name" value="GrpE"/>
    <property type="match status" value="1"/>
</dbReference>
<name>D3F9B6_CONWI</name>
<dbReference type="PRINTS" id="PR00773">
    <property type="entry name" value="GRPEPROTEIN"/>
</dbReference>
<comment type="function">
    <text evidence="3">Participates actively in the response to hyperosmotic and heat shock by preventing the aggregation of stress-denatured proteins, in association with DnaK and GrpE. It is the nucleotide exchange factor for DnaK and may function as a thermosensor. Unfolded proteins bind initially to DnaJ; upon interaction with the DnaJ-bound protein, DnaK hydrolyzes its bound ATP, resulting in the formation of a stable complex. GrpE releases ADP from DnaK; ATP binding to DnaK triggers the release of the substrate protein, thus completing the reaction cycle. Several rounds of ATP-dependent interactions between DnaJ, DnaK and GrpE are required for fully efficient folding.</text>
</comment>
<keyword evidence="2 3" id="KW-0143">Chaperone</keyword>
<dbReference type="HOGENOM" id="CLU_057217_0_2_11"/>
<evidence type="ECO:0000256" key="3">
    <source>
        <dbReference type="HAMAP-Rule" id="MF_01151"/>
    </source>
</evidence>
<dbReference type="GO" id="GO:0006457">
    <property type="term" value="P:protein folding"/>
    <property type="evidence" value="ECO:0007669"/>
    <property type="project" value="InterPro"/>
</dbReference>
<dbReference type="OrthoDB" id="5191115at2"/>
<dbReference type="InterPro" id="IPR000740">
    <property type="entry name" value="GrpE"/>
</dbReference>
<comment type="subunit">
    <text evidence="3">Homodimer.</text>
</comment>
<reference evidence="6 7" key="1">
    <citation type="journal article" date="2010" name="Stand. Genomic Sci.">
        <title>Complete genome sequence of Conexibacter woesei type strain (ID131577).</title>
        <authorList>
            <person name="Pukall R."/>
            <person name="Lapidus A."/>
            <person name="Glavina Del Rio T."/>
            <person name="Copeland A."/>
            <person name="Tice H."/>
            <person name="Cheng J.-F."/>
            <person name="Lucas S."/>
            <person name="Chen F."/>
            <person name="Nolan M."/>
            <person name="Bruce D."/>
            <person name="Goodwin L."/>
            <person name="Pitluck S."/>
            <person name="Mavromatis K."/>
            <person name="Ivanova N."/>
            <person name="Ovchinnikova G."/>
            <person name="Pati A."/>
            <person name="Chen A."/>
            <person name="Palaniappan K."/>
            <person name="Land M."/>
            <person name="Hauser L."/>
            <person name="Chang Y.-J."/>
            <person name="Jeffries C.D."/>
            <person name="Chain P."/>
            <person name="Meincke L."/>
            <person name="Sims D."/>
            <person name="Brettin T."/>
            <person name="Detter J.C."/>
            <person name="Rohde M."/>
            <person name="Goeker M."/>
            <person name="Bristow J."/>
            <person name="Eisen J.A."/>
            <person name="Markowitz V."/>
            <person name="Kyrpides N.C."/>
            <person name="Klenk H.-P."/>
            <person name="Hugenholtz P."/>
        </authorList>
    </citation>
    <scope>NUCLEOTIDE SEQUENCE [LARGE SCALE GENOMIC DNA]</scope>
    <source>
        <strain evidence="7">DSM 14684 / CIP 108061 / JCM 11494 / NBRC 100937 / ID131577</strain>
    </source>
</reference>
<dbReference type="GO" id="GO:0000774">
    <property type="term" value="F:adenyl-nucleotide exchange factor activity"/>
    <property type="evidence" value="ECO:0007669"/>
    <property type="project" value="InterPro"/>
</dbReference>
<dbReference type="RefSeq" id="WP_012932136.1">
    <property type="nucleotide sequence ID" value="NC_013739.1"/>
</dbReference>
<keyword evidence="3" id="KW-0963">Cytoplasm</keyword>
<dbReference type="EMBL" id="CP001854">
    <property type="protein sequence ID" value="ADB49083.1"/>
    <property type="molecule type" value="Genomic_DNA"/>
</dbReference>
<evidence type="ECO:0000256" key="4">
    <source>
        <dbReference type="RuleBase" id="RU004478"/>
    </source>
</evidence>
<comment type="similarity">
    <text evidence="1 3 4">Belongs to the GrpE family.</text>
</comment>
<dbReference type="GO" id="GO:0005737">
    <property type="term" value="C:cytoplasm"/>
    <property type="evidence" value="ECO:0007669"/>
    <property type="project" value="UniProtKB-SubCell"/>
</dbReference>
<dbReference type="InterPro" id="IPR009012">
    <property type="entry name" value="GrpE_head"/>
</dbReference>
<dbReference type="GO" id="GO:0051087">
    <property type="term" value="F:protein-folding chaperone binding"/>
    <property type="evidence" value="ECO:0007669"/>
    <property type="project" value="InterPro"/>
</dbReference>
<keyword evidence="3" id="KW-0346">Stress response</keyword>
<protein>
    <recommendedName>
        <fullName evidence="3">Protein GrpE</fullName>
    </recommendedName>
    <alternativeName>
        <fullName evidence="3">HSP-70 cofactor</fullName>
    </alternativeName>
</protein>
<dbReference type="SUPFAM" id="SSF51064">
    <property type="entry name" value="Head domain of nucleotide exchange factor GrpE"/>
    <property type="match status" value="1"/>
</dbReference>
<dbReference type="Proteomes" id="UP000008229">
    <property type="component" value="Chromosome"/>
</dbReference>
<reference evidence="7" key="2">
    <citation type="submission" date="2010-01" db="EMBL/GenBank/DDBJ databases">
        <title>The complete genome of Conexibacter woesei DSM 14684.</title>
        <authorList>
            <consortium name="US DOE Joint Genome Institute (JGI-PGF)"/>
            <person name="Lucas S."/>
            <person name="Copeland A."/>
            <person name="Lapidus A."/>
            <person name="Glavina del Rio T."/>
            <person name="Dalin E."/>
            <person name="Tice H."/>
            <person name="Bruce D."/>
            <person name="Goodwin L."/>
            <person name="Pitluck S."/>
            <person name="Kyrpides N."/>
            <person name="Mavromatis K."/>
            <person name="Ivanova N."/>
            <person name="Mikhailova N."/>
            <person name="Chertkov O."/>
            <person name="Brettin T."/>
            <person name="Detter J.C."/>
            <person name="Han C."/>
            <person name="Larimer F."/>
            <person name="Land M."/>
            <person name="Hauser L."/>
            <person name="Markowitz V."/>
            <person name="Cheng J.-F."/>
            <person name="Hugenholtz P."/>
            <person name="Woyke T."/>
            <person name="Wu D."/>
            <person name="Pukall R."/>
            <person name="Steenblock K."/>
            <person name="Schneider S."/>
            <person name="Klenk H.-P."/>
            <person name="Eisen J.A."/>
        </authorList>
    </citation>
    <scope>NUCLEOTIDE SEQUENCE [LARGE SCALE GENOMIC DNA]</scope>
    <source>
        <strain evidence="7">DSM 14684 / CIP 108061 / JCM 11494 / NBRC 100937 / ID131577</strain>
    </source>
</reference>
<dbReference type="CDD" id="cd00446">
    <property type="entry name" value="GrpE"/>
    <property type="match status" value="1"/>
</dbReference>
<evidence type="ECO:0000256" key="5">
    <source>
        <dbReference type="SAM" id="MobiDB-lite"/>
    </source>
</evidence>
<dbReference type="GO" id="GO:0042803">
    <property type="term" value="F:protein homodimerization activity"/>
    <property type="evidence" value="ECO:0007669"/>
    <property type="project" value="InterPro"/>
</dbReference>
<dbReference type="PANTHER" id="PTHR21237:SF23">
    <property type="entry name" value="GRPE PROTEIN HOMOLOG, MITOCHONDRIAL"/>
    <property type="match status" value="1"/>
</dbReference>
<dbReference type="KEGG" id="cwo:Cwoe_0648"/>
<evidence type="ECO:0000256" key="2">
    <source>
        <dbReference type="ARBA" id="ARBA00023186"/>
    </source>
</evidence>